<evidence type="ECO:0000259" key="2">
    <source>
        <dbReference type="Pfam" id="PF14214"/>
    </source>
</evidence>
<dbReference type="AlphaFoldDB" id="A0A166EAS3"/>
<gene>
    <name evidence="4" type="ORF">FIBSPDRAFT_912483</name>
</gene>
<feature type="domain" description="DUF6570" evidence="3">
    <location>
        <begin position="75"/>
        <end position="185"/>
    </location>
</feature>
<feature type="domain" description="Helitron helicase-like" evidence="2">
    <location>
        <begin position="276"/>
        <end position="463"/>
    </location>
</feature>
<evidence type="ECO:0000259" key="3">
    <source>
        <dbReference type="Pfam" id="PF20209"/>
    </source>
</evidence>
<evidence type="ECO:0000313" key="4">
    <source>
        <dbReference type="EMBL" id="KZP15575.1"/>
    </source>
</evidence>
<dbReference type="EMBL" id="KV417603">
    <property type="protein sequence ID" value="KZP15575.1"/>
    <property type="molecule type" value="Genomic_DNA"/>
</dbReference>
<dbReference type="STRING" id="436010.A0A166EAS3"/>
<dbReference type="Proteomes" id="UP000076532">
    <property type="component" value="Unassembled WGS sequence"/>
</dbReference>
<dbReference type="InterPro" id="IPR025476">
    <property type="entry name" value="Helitron_helicase-like"/>
</dbReference>
<organism evidence="4 5">
    <name type="scientific">Athelia psychrophila</name>
    <dbReference type="NCBI Taxonomy" id="1759441"/>
    <lineage>
        <taxon>Eukaryota</taxon>
        <taxon>Fungi</taxon>
        <taxon>Dikarya</taxon>
        <taxon>Basidiomycota</taxon>
        <taxon>Agaricomycotina</taxon>
        <taxon>Agaricomycetes</taxon>
        <taxon>Agaricomycetidae</taxon>
        <taxon>Atheliales</taxon>
        <taxon>Atheliaceae</taxon>
        <taxon>Athelia</taxon>
    </lineage>
</organism>
<keyword evidence="5" id="KW-1185">Reference proteome</keyword>
<evidence type="ECO:0000313" key="5">
    <source>
        <dbReference type="Proteomes" id="UP000076532"/>
    </source>
</evidence>
<dbReference type="Pfam" id="PF20209">
    <property type="entry name" value="DUF6570"/>
    <property type="match status" value="1"/>
</dbReference>
<evidence type="ECO:0000256" key="1">
    <source>
        <dbReference type="SAM" id="MobiDB-lite"/>
    </source>
</evidence>
<proteinExistence type="predicted"/>
<dbReference type="Pfam" id="PF14214">
    <property type="entry name" value="Helitron_like_N"/>
    <property type="match status" value="1"/>
</dbReference>
<sequence length="941" mass="107256">MTVEYPALIIARIPISELCLKLSVSQIAEVARLHGMSFNRHIHIESQRQALSGHKLLAKGCTSVCSYCDKSLKVRKLPLLSLTNYLWIGDVPMELQGLSYAEKLLVARVRHNRCVVRVQAGSLKMAANAISFANPMPETYATLPPPLADLDSKDLRRTPLLNALEWLKLNHESYADLNISYENLQDYPISGCPLVYTFRKSNDPQPAEALAGACSFTVHGLPWNVLKSMNKKILGIGHRDEPESIYHNTHLYPQMFPWLFPYGKGSFDQPAHAGRWMLMYYDKRFQLDAHFPLIAMNHEQIMKSNFANIAKRLADLDVSVLEELSRKIEAGVHVKDRTTEEQLCFQVMNELDLVAHRVQGSATSKKFMRNEIWSLIEFLGAPSWFITFTPADILHPLCLYFADTKTEFKPEICMDDTCRRLIADNPCVLGVDSKDLGLFGKTIAYYGTVEQQGRLTLHLHLLLWIQAAFTPQEIRDKLMSEDGAFQKRMVEYLESSHQGEFMKGTSDTVWRDLNERESQPGYVDPLQVLPTKRDDWWRQYESTVDEILLKSNMHVCQRGRCFSGDGSCKARFPRDVYSSTMLDPETGALNMKKGESNMNTFSYIMSFLLRCNHNVTSLLSGTALKAVVAYVTEYVTKTGLKTYQIFDVIKSVFDRNDAMHGGTFDRQENARKLMTQVVNALTSKMEMGGPMASMYLLNNPDHYTGHTFVRCWWKNYTRWVMTQWDPLGNDDPMMDDEEDIERVIVRKKGDKYILHSTVDDYQYRPVEFEEVSLYSWVRLMDKSELSAAKKKKQAALDAASADIDIDNISDIDGHESDADSANDASASDHENVATAHVRSTVPQSQGQFIKEHPDKKSHTVKMLEDDGSRVPMFLGGALPRHDHGDREDYCMTMLTLFKPWRTGLDLKAENVNWNDTFASHDFNENALDKMKFFNTKTILSG</sequence>
<reference evidence="4 5" key="1">
    <citation type="journal article" date="2016" name="Mol. Biol. Evol.">
        <title>Comparative Genomics of Early-Diverging Mushroom-Forming Fungi Provides Insights into the Origins of Lignocellulose Decay Capabilities.</title>
        <authorList>
            <person name="Nagy L.G."/>
            <person name="Riley R."/>
            <person name="Tritt A."/>
            <person name="Adam C."/>
            <person name="Daum C."/>
            <person name="Floudas D."/>
            <person name="Sun H."/>
            <person name="Yadav J.S."/>
            <person name="Pangilinan J."/>
            <person name="Larsson K.H."/>
            <person name="Matsuura K."/>
            <person name="Barry K."/>
            <person name="Labutti K."/>
            <person name="Kuo R."/>
            <person name="Ohm R.A."/>
            <person name="Bhattacharya S.S."/>
            <person name="Shirouzu T."/>
            <person name="Yoshinaga Y."/>
            <person name="Martin F.M."/>
            <person name="Grigoriev I.V."/>
            <person name="Hibbett D.S."/>
        </authorList>
    </citation>
    <scope>NUCLEOTIDE SEQUENCE [LARGE SCALE GENOMIC DNA]</scope>
    <source>
        <strain evidence="4 5">CBS 109695</strain>
    </source>
</reference>
<dbReference type="OrthoDB" id="3259294at2759"/>
<feature type="region of interest" description="Disordered" evidence="1">
    <location>
        <begin position="810"/>
        <end position="848"/>
    </location>
</feature>
<dbReference type="InterPro" id="IPR046700">
    <property type="entry name" value="DUF6570"/>
</dbReference>
<accession>A0A166EAS3</accession>
<name>A0A166EAS3_9AGAM</name>
<protein>
    <submittedName>
        <fullName evidence="4">Uncharacterized protein</fullName>
    </submittedName>
</protein>